<evidence type="ECO:0000313" key="2">
    <source>
        <dbReference type="EMBL" id="QGG81207.1"/>
    </source>
</evidence>
<dbReference type="GO" id="GO:0003824">
    <property type="term" value="F:catalytic activity"/>
    <property type="evidence" value="ECO:0007669"/>
    <property type="project" value="InterPro"/>
</dbReference>
<accession>A0A5Q2QGT7</accession>
<dbReference type="GO" id="GO:0030170">
    <property type="term" value="F:pyridoxal phosphate binding"/>
    <property type="evidence" value="ECO:0007669"/>
    <property type="project" value="InterPro"/>
</dbReference>
<organism evidence="2 3">
    <name type="scientific">Litorivicinus lipolyticus</name>
    <dbReference type="NCBI Taxonomy" id="418701"/>
    <lineage>
        <taxon>Bacteria</taxon>
        <taxon>Pseudomonadati</taxon>
        <taxon>Pseudomonadota</taxon>
        <taxon>Gammaproteobacteria</taxon>
        <taxon>Oceanospirillales</taxon>
        <taxon>Litorivicinaceae</taxon>
        <taxon>Litorivicinus</taxon>
    </lineage>
</organism>
<dbReference type="AlphaFoldDB" id="A0A5Q2QGT7"/>
<dbReference type="InterPro" id="IPR005302">
    <property type="entry name" value="MoCF_Sase_C"/>
</dbReference>
<evidence type="ECO:0000259" key="1">
    <source>
        <dbReference type="PROSITE" id="PS51340"/>
    </source>
</evidence>
<dbReference type="KEGG" id="llp:GH975_11785"/>
<protein>
    <submittedName>
        <fullName evidence="2">MOSC domain-containing protein</fullName>
    </submittedName>
</protein>
<name>A0A5Q2QGT7_9GAMM</name>
<sequence length="234" mass="25162">MSIDGLWVYPLKSGAGRALQSATLDRLGVSGDRAFVLTDADGRFLSARADPRISQISFDGQHFSRHGQPSPPLAWAPGAGDVSIWARQQPGQCAADEVNAWFSQTLGRTALLWRLPAEAGLHFGDSNPVMVLYQATVDAIQLALGRPFGAEQLRPNILLSGGQAFAESELGPLSFDGVTLEPVEPCTRCKMINLTPGAEAYPESLDVSRALKSLDVDFVAGMHYRVLTAGTIRR</sequence>
<dbReference type="GO" id="GO:0030151">
    <property type="term" value="F:molybdenum ion binding"/>
    <property type="evidence" value="ECO:0007669"/>
    <property type="project" value="InterPro"/>
</dbReference>
<proteinExistence type="predicted"/>
<dbReference type="EMBL" id="CP045871">
    <property type="protein sequence ID" value="QGG81207.1"/>
    <property type="molecule type" value="Genomic_DNA"/>
</dbReference>
<dbReference type="OrthoDB" id="581532at2"/>
<reference evidence="2 3" key="1">
    <citation type="submission" date="2019-11" db="EMBL/GenBank/DDBJ databases">
        <authorList>
            <person name="Khan S.A."/>
            <person name="Jeon C.O."/>
            <person name="Chun B.H."/>
        </authorList>
    </citation>
    <scope>NUCLEOTIDE SEQUENCE [LARGE SCALE GENOMIC DNA]</scope>
    <source>
        <strain evidence="2 3">IMCC 1097</strain>
    </source>
</reference>
<dbReference type="InterPro" id="IPR011037">
    <property type="entry name" value="Pyrv_Knase-like_insert_dom_sf"/>
</dbReference>
<dbReference type="RefSeq" id="WP_153714710.1">
    <property type="nucleotide sequence ID" value="NZ_CP045871.1"/>
</dbReference>
<evidence type="ECO:0000313" key="3">
    <source>
        <dbReference type="Proteomes" id="UP000388235"/>
    </source>
</evidence>
<dbReference type="SUPFAM" id="SSF141673">
    <property type="entry name" value="MOSC N-terminal domain-like"/>
    <property type="match status" value="1"/>
</dbReference>
<gene>
    <name evidence="2" type="ORF">GH975_11785</name>
</gene>
<dbReference type="PROSITE" id="PS51340">
    <property type="entry name" value="MOSC"/>
    <property type="match status" value="1"/>
</dbReference>
<dbReference type="SUPFAM" id="SSF50800">
    <property type="entry name" value="PK beta-barrel domain-like"/>
    <property type="match status" value="1"/>
</dbReference>
<dbReference type="Pfam" id="PF03476">
    <property type="entry name" value="MOSC_N"/>
    <property type="match status" value="1"/>
</dbReference>
<keyword evidence="3" id="KW-1185">Reference proteome</keyword>
<dbReference type="Proteomes" id="UP000388235">
    <property type="component" value="Chromosome"/>
</dbReference>
<feature type="domain" description="MOSC" evidence="1">
    <location>
        <begin position="104"/>
        <end position="234"/>
    </location>
</feature>
<dbReference type="InterPro" id="IPR005303">
    <property type="entry name" value="MOCOS_middle"/>
</dbReference>
<dbReference type="Pfam" id="PF03473">
    <property type="entry name" value="MOSC"/>
    <property type="match status" value="1"/>
</dbReference>